<gene>
    <name evidence="1" type="ORF">GCM10010319_45530</name>
</gene>
<organism evidence="1 2">
    <name type="scientific">Streptomyces blastmyceticus</name>
    <dbReference type="NCBI Taxonomy" id="68180"/>
    <lineage>
        <taxon>Bacteria</taxon>
        <taxon>Bacillati</taxon>
        <taxon>Actinomycetota</taxon>
        <taxon>Actinomycetes</taxon>
        <taxon>Kitasatosporales</taxon>
        <taxon>Streptomycetaceae</taxon>
        <taxon>Streptomyces</taxon>
    </lineage>
</organism>
<keyword evidence="2" id="KW-1185">Reference proteome</keyword>
<reference evidence="2" key="1">
    <citation type="journal article" date="2019" name="Int. J. Syst. Evol. Microbiol.">
        <title>The Global Catalogue of Microorganisms (GCM) 10K type strain sequencing project: providing services to taxonomists for standard genome sequencing and annotation.</title>
        <authorList>
            <consortium name="The Broad Institute Genomics Platform"/>
            <consortium name="The Broad Institute Genome Sequencing Center for Infectious Disease"/>
            <person name="Wu L."/>
            <person name="Ma J."/>
        </authorList>
    </citation>
    <scope>NUCLEOTIDE SEQUENCE [LARGE SCALE GENOMIC DNA]</scope>
    <source>
        <strain evidence="2">JCM 4565</strain>
    </source>
</reference>
<evidence type="ECO:0000313" key="1">
    <source>
        <dbReference type="EMBL" id="GAA0362735.1"/>
    </source>
</evidence>
<proteinExistence type="predicted"/>
<dbReference type="RefSeq" id="WP_301887846.1">
    <property type="nucleotide sequence ID" value="NZ_BAAABW010000025.1"/>
</dbReference>
<name>A0ABP3H5L0_9ACTN</name>
<evidence type="ECO:0000313" key="2">
    <source>
        <dbReference type="Proteomes" id="UP001500063"/>
    </source>
</evidence>
<sequence length="83" mass="8814">MTQPTLTEGQVSEIRQFCVRGGIHLEMSSGVPVVIPVRSGFPTCPACGRLPSSVMLEPGTLAGGRITYEGCGHVFKIPRGEQT</sequence>
<accession>A0ABP3H5L0</accession>
<dbReference type="Proteomes" id="UP001500063">
    <property type="component" value="Unassembled WGS sequence"/>
</dbReference>
<dbReference type="EMBL" id="BAAABW010000025">
    <property type="protein sequence ID" value="GAA0362735.1"/>
    <property type="molecule type" value="Genomic_DNA"/>
</dbReference>
<comment type="caution">
    <text evidence="1">The sequence shown here is derived from an EMBL/GenBank/DDBJ whole genome shotgun (WGS) entry which is preliminary data.</text>
</comment>
<protein>
    <submittedName>
        <fullName evidence="1">Uncharacterized protein</fullName>
    </submittedName>
</protein>